<evidence type="ECO:0000313" key="1">
    <source>
        <dbReference type="EMBL" id="ETO03139.1"/>
    </source>
</evidence>
<feature type="non-terminal residue" evidence="1">
    <location>
        <position position="1"/>
    </location>
</feature>
<organism evidence="1 2">
    <name type="scientific">Reticulomyxa filosa</name>
    <dbReference type="NCBI Taxonomy" id="46433"/>
    <lineage>
        <taxon>Eukaryota</taxon>
        <taxon>Sar</taxon>
        <taxon>Rhizaria</taxon>
        <taxon>Retaria</taxon>
        <taxon>Foraminifera</taxon>
        <taxon>Monothalamids</taxon>
        <taxon>Reticulomyxidae</taxon>
        <taxon>Reticulomyxa</taxon>
    </lineage>
</organism>
<name>X6LND7_RETFI</name>
<keyword evidence="2" id="KW-1185">Reference proteome</keyword>
<evidence type="ECO:0000313" key="2">
    <source>
        <dbReference type="Proteomes" id="UP000023152"/>
    </source>
</evidence>
<reference evidence="1 2" key="1">
    <citation type="journal article" date="2013" name="Curr. Biol.">
        <title>The Genome of the Foraminiferan Reticulomyxa filosa.</title>
        <authorList>
            <person name="Glockner G."/>
            <person name="Hulsmann N."/>
            <person name="Schleicher M."/>
            <person name="Noegel A.A."/>
            <person name="Eichinger L."/>
            <person name="Gallinger C."/>
            <person name="Pawlowski J."/>
            <person name="Sierra R."/>
            <person name="Euteneuer U."/>
            <person name="Pillet L."/>
            <person name="Moustafa A."/>
            <person name="Platzer M."/>
            <person name="Groth M."/>
            <person name="Szafranski K."/>
            <person name="Schliwa M."/>
        </authorList>
    </citation>
    <scope>NUCLEOTIDE SEQUENCE [LARGE SCALE GENOMIC DNA]</scope>
</reference>
<proteinExistence type="predicted"/>
<dbReference type="AlphaFoldDB" id="X6LND7"/>
<comment type="caution">
    <text evidence="1">The sequence shown here is derived from an EMBL/GenBank/DDBJ whole genome shotgun (WGS) entry which is preliminary data.</text>
</comment>
<accession>X6LND7</accession>
<sequence>LFNNITKIWDLKCIFQGNQIKSVNKKADMKMDEEYYAAQKIIFDIISWKPNVNDINHQQFQQFETYDQKFIINRKLLNEKM</sequence>
<protein>
    <submittedName>
        <fullName evidence="1">Uncharacterized protein</fullName>
    </submittedName>
</protein>
<dbReference type="Proteomes" id="UP000023152">
    <property type="component" value="Unassembled WGS sequence"/>
</dbReference>
<dbReference type="EMBL" id="ASPP01034057">
    <property type="protein sequence ID" value="ETO03139.1"/>
    <property type="molecule type" value="Genomic_DNA"/>
</dbReference>
<gene>
    <name evidence="1" type="ORF">RFI_34271</name>
</gene>